<dbReference type="Proteomes" id="UP000030669">
    <property type="component" value="Unassembled WGS sequence"/>
</dbReference>
<organism evidence="1 2">
    <name type="scientific">Gloeophyllum trabeum (strain ATCC 11539 / FP-39264 / Madison 617)</name>
    <name type="common">Brown rot fungus</name>
    <dbReference type="NCBI Taxonomy" id="670483"/>
    <lineage>
        <taxon>Eukaryota</taxon>
        <taxon>Fungi</taxon>
        <taxon>Dikarya</taxon>
        <taxon>Basidiomycota</taxon>
        <taxon>Agaricomycotina</taxon>
        <taxon>Agaricomycetes</taxon>
        <taxon>Gloeophyllales</taxon>
        <taxon>Gloeophyllaceae</taxon>
        <taxon>Gloeophyllum</taxon>
    </lineage>
</organism>
<evidence type="ECO:0000313" key="2">
    <source>
        <dbReference type="Proteomes" id="UP000030669"/>
    </source>
</evidence>
<reference evidence="1 2" key="1">
    <citation type="journal article" date="2012" name="Science">
        <title>The Paleozoic origin of enzymatic lignin decomposition reconstructed from 31 fungal genomes.</title>
        <authorList>
            <person name="Floudas D."/>
            <person name="Binder M."/>
            <person name="Riley R."/>
            <person name="Barry K."/>
            <person name="Blanchette R.A."/>
            <person name="Henrissat B."/>
            <person name="Martinez A.T."/>
            <person name="Otillar R."/>
            <person name="Spatafora J.W."/>
            <person name="Yadav J.S."/>
            <person name="Aerts A."/>
            <person name="Benoit I."/>
            <person name="Boyd A."/>
            <person name="Carlson A."/>
            <person name="Copeland A."/>
            <person name="Coutinho P.M."/>
            <person name="de Vries R.P."/>
            <person name="Ferreira P."/>
            <person name="Findley K."/>
            <person name="Foster B."/>
            <person name="Gaskell J."/>
            <person name="Glotzer D."/>
            <person name="Gorecki P."/>
            <person name="Heitman J."/>
            <person name="Hesse C."/>
            <person name="Hori C."/>
            <person name="Igarashi K."/>
            <person name="Jurgens J.A."/>
            <person name="Kallen N."/>
            <person name="Kersten P."/>
            <person name="Kohler A."/>
            <person name="Kuees U."/>
            <person name="Kumar T.K.A."/>
            <person name="Kuo A."/>
            <person name="LaButti K."/>
            <person name="Larrondo L.F."/>
            <person name="Lindquist E."/>
            <person name="Ling A."/>
            <person name="Lombard V."/>
            <person name="Lucas S."/>
            <person name="Lundell T."/>
            <person name="Martin R."/>
            <person name="McLaughlin D.J."/>
            <person name="Morgenstern I."/>
            <person name="Morin E."/>
            <person name="Murat C."/>
            <person name="Nagy L.G."/>
            <person name="Nolan M."/>
            <person name="Ohm R.A."/>
            <person name="Patyshakuliyeva A."/>
            <person name="Rokas A."/>
            <person name="Ruiz-Duenas F.J."/>
            <person name="Sabat G."/>
            <person name="Salamov A."/>
            <person name="Samejima M."/>
            <person name="Schmutz J."/>
            <person name="Slot J.C."/>
            <person name="St John F."/>
            <person name="Stenlid J."/>
            <person name="Sun H."/>
            <person name="Sun S."/>
            <person name="Syed K."/>
            <person name="Tsang A."/>
            <person name="Wiebenga A."/>
            <person name="Young D."/>
            <person name="Pisabarro A."/>
            <person name="Eastwood D.C."/>
            <person name="Martin F."/>
            <person name="Cullen D."/>
            <person name="Grigoriev I.V."/>
            <person name="Hibbett D.S."/>
        </authorList>
    </citation>
    <scope>NUCLEOTIDE SEQUENCE [LARGE SCALE GENOMIC DNA]</scope>
    <source>
        <strain evidence="1 2">ATCC 11539</strain>
    </source>
</reference>
<dbReference type="HOGENOM" id="CLU_078867_1_0_1"/>
<accession>S7Q8C8</accession>
<dbReference type="EMBL" id="KB469301">
    <property type="protein sequence ID" value="EPQ55787.1"/>
    <property type="molecule type" value="Genomic_DNA"/>
</dbReference>
<dbReference type="GeneID" id="19306023"/>
<keyword evidence="2" id="KW-1185">Reference proteome</keyword>
<dbReference type="AlphaFoldDB" id="S7Q8C8"/>
<dbReference type="RefSeq" id="XP_007865526.1">
    <property type="nucleotide sequence ID" value="XM_007867335.1"/>
</dbReference>
<dbReference type="eggNOG" id="ENOG502SMQV">
    <property type="taxonomic scope" value="Eukaryota"/>
</dbReference>
<dbReference type="OMA" id="WGISTHI"/>
<dbReference type="OrthoDB" id="3253623at2759"/>
<protein>
    <submittedName>
        <fullName evidence="1">Uncharacterized protein</fullName>
    </submittedName>
</protein>
<evidence type="ECO:0000313" key="1">
    <source>
        <dbReference type="EMBL" id="EPQ55787.1"/>
    </source>
</evidence>
<proteinExistence type="predicted"/>
<sequence>MSKVENVYLVGVIPGPKEPSLTEPNNYIRPLINVFLFSWMRGHHFSRSASNETLARIVRSAIAIVVNDLPGACCLAQMASHMSHHICTICLLYGKEKLGDKNYHSWQKLNNHMMRASAMKWRDATNENGRKDIFDNYGVRWSELW</sequence>
<name>S7Q8C8_GLOTA</name>
<dbReference type="STRING" id="670483.S7Q8C8"/>
<dbReference type="KEGG" id="gtr:GLOTRDRAFT_41045"/>
<gene>
    <name evidence="1" type="ORF">GLOTRDRAFT_41045</name>
</gene>